<dbReference type="Gene3D" id="1.25.40.20">
    <property type="entry name" value="Ankyrin repeat-containing domain"/>
    <property type="match status" value="2"/>
</dbReference>
<protein>
    <submittedName>
        <fullName evidence="4">Ankyrin repeat domain-containing protein</fullName>
    </submittedName>
</protein>
<accession>A0ABS5U8U9</accession>
<evidence type="ECO:0000313" key="5">
    <source>
        <dbReference type="Proteomes" id="UP000784128"/>
    </source>
</evidence>
<name>A0ABS5U8U9_9BACT</name>
<keyword evidence="1" id="KW-0677">Repeat</keyword>
<dbReference type="SMART" id="SM00248">
    <property type="entry name" value="ANK"/>
    <property type="match status" value="3"/>
</dbReference>
<dbReference type="Pfam" id="PF12796">
    <property type="entry name" value="Ank_2"/>
    <property type="match status" value="1"/>
</dbReference>
<comment type="caution">
    <text evidence="4">The sequence shown here is derived from an EMBL/GenBank/DDBJ whole genome shotgun (WGS) entry which is preliminary data.</text>
</comment>
<dbReference type="Pfam" id="PF00023">
    <property type="entry name" value="Ank"/>
    <property type="match status" value="1"/>
</dbReference>
<evidence type="ECO:0000313" key="4">
    <source>
        <dbReference type="EMBL" id="MBT1072108.1"/>
    </source>
</evidence>
<dbReference type="InterPro" id="IPR002110">
    <property type="entry name" value="Ankyrin_rpt"/>
</dbReference>
<gene>
    <name evidence="4" type="ORF">KJB30_09960</name>
</gene>
<dbReference type="PANTHER" id="PTHR24173">
    <property type="entry name" value="ANKYRIN REPEAT CONTAINING"/>
    <property type="match status" value="1"/>
</dbReference>
<evidence type="ECO:0000256" key="2">
    <source>
        <dbReference type="ARBA" id="ARBA00023043"/>
    </source>
</evidence>
<dbReference type="PROSITE" id="PS50088">
    <property type="entry name" value="ANK_REPEAT"/>
    <property type="match status" value="3"/>
</dbReference>
<dbReference type="PROSITE" id="PS50297">
    <property type="entry name" value="ANK_REP_REGION"/>
    <property type="match status" value="3"/>
</dbReference>
<dbReference type="SUPFAM" id="SSF48403">
    <property type="entry name" value="Ankyrin repeat"/>
    <property type="match status" value="1"/>
</dbReference>
<evidence type="ECO:0000256" key="3">
    <source>
        <dbReference type="PROSITE-ProRule" id="PRU00023"/>
    </source>
</evidence>
<keyword evidence="2 3" id="KW-0040">ANK repeat</keyword>
<dbReference type="EMBL" id="JAHDYS010000008">
    <property type="protein sequence ID" value="MBT1072108.1"/>
    <property type="molecule type" value="Genomic_DNA"/>
</dbReference>
<dbReference type="Proteomes" id="UP000784128">
    <property type="component" value="Unassembled WGS sequence"/>
</dbReference>
<feature type="repeat" description="ANK" evidence="3">
    <location>
        <begin position="76"/>
        <end position="108"/>
    </location>
</feature>
<proteinExistence type="predicted"/>
<feature type="repeat" description="ANK" evidence="3">
    <location>
        <begin position="10"/>
        <end position="42"/>
    </location>
</feature>
<dbReference type="InterPro" id="IPR036770">
    <property type="entry name" value="Ankyrin_rpt-contain_sf"/>
</dbReference>
<feature type="repeat" description="ANK" evidence="3">
    <location>
        <begin position="43"/>
        <end position="75"/>
    </location>
</feature>
<dbReference type="PANTHER" id="PTHR24173:SF74">
    <property type="entry name" value="ANKYRIN REPEAT DOMAIN-CONTAINING PROTEIN 16"/>
    <property type="match status" value="1"/>
</dbReference>
<evidence type="ECO:0000256" key="1">
    <source>
        <dbReference type="ARBA" id="ARBA00022737"/>
    </source>
</evidence>
<reference evidence="4 5" key="1">
    <citation type="submission" date="2021-05" db="EMBL/GenBank/DDBJ databases">
        <title>The draft genome of Geobacter chapellei DSM 13688.</title>
        <authorList>
            <person name="Xu Z."/>
            <person name="Masuda Y."/>
            <person name="Itoh H."/>
            <person name="Senoo K."/>
        </authorList>
    </citation>
    <scope>NUCLEOTIDE SEQUENCE [LARGE SCALE GENOMIC DNA]</scope>
    <source>
        <strain evidence="4 5">DSM 13688</strain>
    </source>
</reference>
<dbReference type="PRINTS" id="PR01415">
    <property type="entry name" value="ANKYRIN"/>
</dbReference>
<sequence length="140" mass="14835">MESVNAKNRYGHTPLIAASKEGRKDFVQDLLHRGADLTSTSDKGKTALHYAAANGHTEIACMLIESGADVDARDSEGHTPLMLAAIYGCNKTVQALLDGGASPLIKTNGGTIASQYAENNSHPLAVALLRKAERVRHVNA</sequence>
<dbReference type="RefSeq" id="WP_214298658.1">
    <property type="nucleotide sequence ID" value="NZ_JAHDYS010000008.1"/>
</dbReference>
<organism evidence="4 5">
    <name type="scientific">Pelotalea chapellei</name>
    <dbReference type="NCBI Taxonomy" id="44671"/>
    <lineage>
        <taxon>Bacteria</taxon>
        <taxon>Pseudomonadati</taxon>
        <taxon>Thermodesulfobacteriota</taxon>
        <taxon>Desulfuromonadia</taxon>
        <taxon>Geobacterales</taxon>
        <taxon>Geobacteraceae</taxon>
        <taxon>Pelotalea</taxon>
    </lineage>
</organism>
<keyword evidence="5" id="KW-1185">Reference proteome</keyword>